<evidence type="ECO:0000313" key="2">
    <source>
        <dbReference type="EMBL" id="QIO10466.1"/>
    </source>
</evidence>
<gene>
    <name evidence="2" type="ORF">G8D99_14315</name>
</gene>
<reference evidence="2 3" key="1">
    <citation type="submission" date="2020-03" db="EMBL/GenBank/DDBJ databases">
        <authorList>
            <person name="Zhu W."/>
        </authorList>
    </citation>
    <scope>NUCLEOTIDE SEQUENCE [LARGE SCALE GENOMIC DNA]</scope>
    <source>
        <strain evidence="2 3">185</strain>
    </source>
</reference>
<evidence type="ECO:0000313" key="3">
    <source>
        <dbReference type="Proteomes" id="UP000501939"/>
    </source>
</evidence>
<organism evidence="2 3">
    <name type="scientific">Acinetobacter lanii</name>
    <dbReference type="NCBI Taxonomy" id="2715163"/>
    <lineage>
        <taxon>Bacteria</taxon>
        <taxon>Pseudomonadati</taxon>
        <taxon>Pseudomonadota</taxon>
        <taxon>Gammaproteobacteria</taxon>
        <taxon>Moraxellales</taxon>
        <taxon>Moraxellaceae</taxon>
        <taxon>Acinetobacter</taxon>
    </lineage>
</organism>
<dbReference type="AlphaFoldDB" id="A0A6G8S894"/>
<protein>
    <submittedName>
        <fullName evidence="2">Uncharacterized protein</fullName>
    </submittedName>
</protein>
<dbReference type="Proteomes" id="UP000501939">
    <property type="component" value="Chromosome"/>
</dbReference>
<keyword evidence="1" id="KW-0175">Coiled coil</keyword>
<proteinExistence type="predicted"/>
<accession>A0A6G8S894</accession>
<dbReference type="KEGG" id="alj:G8D99_14315"/>
<name>A0A6G8S894_9GAMM</name>
<keyword evidence="3" id="KW-1185">Reference proteome</keyword>
<sequence>MSGCQKPASEISKEQHAEQKVEVIVPDLNQICENLKKEMREMTAQRTTFALEQINQNIRVCLPLISHAEQKKLMDLSNQMYAQFLQIDRTPEQQKAFDEYALDESQYPTIQQSHFEKLHIRDQYLLRHKGQAYIELSDLNIHNISYKRNSQYLAKVFAPYFPEDEKEFMQNLADQNEVPFFNRNTLLISPEEIAQRALFWERYLKKFPKSRFKSDAQYIYDTYRTLLFIGLKDSPVSTTYEDRLDVQPLTLSTIEQLSTQKDSALAVQAGQFLTFIDMPPEQRMKLSHAQESDNAQAQLMKMLNLKSVDLSQKQKRHCFEDAICYVS</sequence>
<feature type="coiled-coil region" evidence="1">
    <location>
        <begin position="25"/>
        <end position="52"/>
    </location>
</feature>
<evidence type="ECO:0000256" key="1">
    <source>
        <dbReference type="SAM" id="Coils"/>
    </source>
</evidence>
<dbReference type="EMBL" id="CP049916">
    <property type="protein sequence ID" value="QIO10466.1"/>
    <property type="molecule type" value="Genomic_DNA"/>
</dbReference>